<sequence length="173" mass="20408">MLYMCNVIAYDLFSIQLFFEKHLYFKTVKKYLYYDVKDYDWRVWCKFQPNSFSCTDNITGVPRFYYDTQLGDCKTFTYRHCPTTLNSFETITLCHQYCQDDGPSIITAKNISEKIFCRFQPDFGNCHDYHPMYYYDLTERTCKGFSYSGCGGNNNKFVNQQLCVAVCGHAVDV</sequence>
<accession>A0ACC1DJG9</accession>
<dbReference type="EMBL" id="CM034387">
    <property type="protein sequence ID" value="KAJ0183940.1"/>
    <property type="molecule type" value="Genomic_DNA"/>
</dbReference>
<evidence type="ECO:0000313" key="1">
    <source>
        <dbReference type="EMBL" id="KAJ0183940.1"/>
    </source>
</evidence>
<gene>
    <name evidence="1" type="ORF">K1T71_000363</name>
</gene>
<evidence type="ECO:0000313" key="2">
    <source>
        <dbReference type="Proteomes" id="UP000824533"/>
    </source>
</evidence>
<name>A0ACC1DJG9_9NEOP</name>
<reference evidence="1 2" key="1">
    <citation type="journal article" date="2021" name="Front. Genet.">
        <title>Chromosome-Level Genome Assembly Reveals Significant Gene Expansion in the Toll and IMD Signaling Pathways of Dendrolimus kikuchii.</title>
        <authorList>
            <person name="Zhou J."/>
            <person name="Wu P."/>
            <person name="Xiong Z."/>
            <person name="Liu N."/>
            <person name="Zhao N."/>
            <person name="Ji M."/>
            <person name="Qiu Y."/>
            <person name="Yang B."/>
        </authorList>
    </citation>
    <scope>NUCLEOTIDE SEQUENCE [LARGE SCALE GENOMIC DNA]</scope>
    <source>
        <strain evidence="1">Ann1</strain>
    </source>
</reference>
<keyword evidence="2" id="KW-1185">Reference proteome</keyword>
<comment type="caution">
    <text evidence="1">The sequence shown here is derived from an EMBL/GenBank/DDBJ whole genome shotgun (WGS) entry which is preliminary data.</text>
</comment>
<organism evidence="1 2">
    <name type="scientific">Dendrolimus kikuchii</name>
    <dbReference type="NCBI Taxonomy" id="765133"/>
    <lineage>
        <taxon>Eukaryota</taxon>
        <taxon>Metazoa</taxon>
        <taxon>Ecdysozoa</taxon>
        <taxon>Arthropoda</taxon>
        <taxon>Hexapoda</taxon>
        <taxon>Insecta</taxon>
        <taxon>Pterygota</taxon>
        <taxon>Neoptera</taxon>
        <taxon>Endopterygota</taxon>
        <taxon>Lepidoptera</taxon>
        <taxon>Glossata</taxon>
        <taxon>Ditrysia</taxon>
        <taxon>Bombycoidea</taxon>
        <taxon>Lasiocampidae</taxon>
        <taxon>Dendrolimus</taxon>
    </lineage>
</organism>
<protein>
    <submittedName>
        <fullName evidence="1">Uncharacterized protein</fullName>
    </submittedName>
</protein>
<proteinExistence type="predicted"/>
<dbReference type="Proteomes" id="UP000824533">
    <property type="component" value="Linkage Group LG01"/>
</dbReference>